<evidence type="ECO:0000256" key="3">
    <source>
        <dbReference type="ARBA" id="ARBA00023082"/>
    </source>
</evidence>
<dbReference type="Gene3D" id="1.10.10.10">
    <property type="entry name" value="Winged helix-like DNA-binding domain superfamily/Winged helix DNA-binding domain"/>
    <property type="match status" value="1"/>
</dbReference>
<evidence type="ECO:0000256" key="1">
    <source>
        <dbReference type="ARBA" id="ARBA00010641"/>
    </source>
</evidence>
<dbReference type="InterPro" id="IPR013249">
    <property type="entry name" value="RNA_pol_sigma70_r4_t2"/>
</dbReference>
<dbReference type="InterPro" id="IPR013324">
    <property type="entry name" value="RNA_pol_sigma_r3/r4-like"/>
</dbReference>
<keyword evidence="3" id="KW-0731">Sigma factor</keyword>
<organism evidence="8 9">
    <name type="scientific">Prauserella shujinwangii</name>
    <dbReference type="NCBI Taxonomy" id="1453103"/>
    <lineage>
        <taxon>Bacteria</taxon>
        <taxon>Bacillati</taxon>
        <taxon>Actinomycetota</taxon>
        <taxon>Actinomycetes</taxon>
        <taxon>Pseudonocardiales</taxon>
        <taxon>Pseudonocardiaceae</taxon>
        <taxon>Prauserella</taxon>
    </lineage>
</organism>
<dbReference type="RefSeq" id="WP_245901044.1">
    <property type="nucleotide sequence ID" value="NZ_PVNH01000011.1"/>
</dbReference>
<keyword evidence="4" id="KW-0238">DNA-binding</keyword>
<keyword evidence="5" id="KW-0804">Transcription</keyword>
<gene>
    <name evidence="8" type="ORF">B0I33_111214</name>
</gene>
<dbReference type="InterPro" id="IPR013325">
    <property type="entry name" value="RNA_pol_sigma_r2"/>
</dbReference>
<dbReference type="AlphaFoldDB" id="A0A2T0LNE5"/>
<dbReference type="Pfam" id="PF04542">
    <property type="entry name" value="Sigma70_r2"/>
    <property type="match status" value="1"/>
</dbReference>
<evidence type="ECO:0000256" key="4">
    <source>
        <dbReference type="ARBA" id="ARBA00023125"/>
    </source>
</evidence>
<dbReference type="Gene3D" id="1.10.1740.10">
    <property type="match status" value="1"/>
</dbReference>
<dbReference type="InterPro" id="IPR039425">
    <property type="entry name" value="RNA_pol_sigma-70-like"/>
</dbReference>
<evidence type="ECO:0000313" key="9">
    <source>
        <dbReference type="Proteomes" id="UP000238362"/>
    </source>
</evidence>
<dbReference type="Proteomes" id="UP000238362">
    <property type="component" value="Unassembled WGS sequence"/>
</dbReference>
<accession>A0A2T0LNE5</accession>
<dbReference type="EMBL" id="PVNH01000011">
    <property type="protein sequence ID" value="PRX44700.1"/>
    <property type="molecule type" value="Genomic_DNA"/>
</dbReference>
<comment type="similarity">
    <text evidence="1">Belongs to the sigma-70 factor family. ECF subfamily.</text>
</comment>
<dbReference type="SUPFAM" id="SSF88659">
    <property type="entry name" value="Sigma3 and sigma4 domains of RNA polymerase sigma factors"/>
    <property type="match status" value="1"/>
</dbReference>
<comment type="caution">
    <text evidence="8">The sequence shown here is derived from an EMBL/GenBank/DDBJ whole genome shotgun (WGS) entry which is preliminary data.</text>
</comment>
<dbReference type="Pfam" id="PF08281">
    <property type="entry name" value="Sigma70_r4_2"/>
    <property type="match status" value="1"/>
</dbReference>
<evidence type="ECO:0000259" key="6">
    <source>
        <dbReference type="Pfam" id="PF04542"/>
    </source>
</evidence>
<dbReference type="GO" id="GO:0003677">
    <property type="term" value="F:DNA binding"/>
    <property type="evidence" value="ECO:0007669"/>
    <property type="project" value="UniProtKB-KW"/>
</dbReference>
<dbReference type="GO" id="GO:0006352">
    <property type="term" value="P:DNA-templated transcription initiation"/>
    <property type="evidence" value="ECO:0007669"/>
    <property type="project" value="InterPro"/>
</dbReference>
<dbReference type="PANTHER" id="PTHR43133:SF8">
    <property type="entry name" value="RNA POLYMERASE SIGMA FACTOR HI_1459-RELATED"/>
    <property type="match status" value="1"/>
</dbReference>
<keyword evidence="2" id="KW-0805">Transcription regulation</keyword>
<name>A0A2T0LNE5_9PSEU</name>
<dbReference type="GO" id="GO:0016987">
    <property type="term" value="F:sigma factor activity"/>
    <property type="evidence" value="ECO:0007669"/>
    <property type="project" value="UniProtKB-KW"/>
</dbReference>
<evidence type="ECO:0000259" key="7">
    <source>
        <dbReference type="Pfam" id="PF08281"/>
    </source>
</evidence>
<protein>
    <submittedName>
        <fullName evidence="8">RNA polymerase sigma-70 factor (ECF subfamily)</fullName>
    </submittedName>
</protein>
<evidence type="ECO:0000313" key="8">
    <source>
        <dbReference type="EMBL" id="PRX44700.1"/>
    </source>
</evidence>
<evidence type="ECO:0000256" key="5">
    <source>
        <dbReference type="ARBA" id="ARBA00023163"/>
    </source>
</evidence>
<sequence length="189" mass="21152">MADGDRPDLASGDPQVEFARLFDAHARPLRAYLAGRVGADVADDLVAETFLLALRKRASYDPERAPVRGWLYGIATNLLRNHVRHEVRGFRATARAHGGSTAEHVEDHETRIAERMDAHRHVRDLAAALARLNKIDRDVLLLTSWAELEPSEVAEALGVPPSTVRSRLHRVRRRLRNTVLERHGEDGDA</sequence>
<proteinExistence type="inferred from homology"/>
<dbReference type="SUPFAM" id="SSF88946">
    <property type="entry name" value="Sigma2 domain of RNA polymerase sigma factors"/>
    <property type="match status" value="1"/>
</dbReference>
<dbReference type="InterPro" id="IPR007627">
    <property type="entry name" value="RNA_pol_sigma70_r2"/>
</dbReference>
<reference evidence="8 9" key="1">
    <citation type="submission" date="2018-03" db="EMBL/GenBank/DDBJ databases">
        <title>Genomic Encyclopedia of Type Strains, Phase III (KMG-III): the genomes of soil and plant-associated and newly described type strains.</title>
        <authorList>
            <person name="Whitman W."/>
        </authorList>
    </citation>
    <scope>NUCLEOTIDE SEQUENCE [LARGE SCALE GENOMIC DNA]</scope>
    <source>
        <strain evidence="8 9">CGMCC 4.7125</strain>
    </source>
</reference>
<evidence type="ECO:0000256" key="2">
    <source>
        <dbReference type="ARBA" id="ARBA00023015"/>
    </source>
</evidence>
<dbReference type="InterPro" id="IPR036388">
    <property type="entry name" value="WH-like_DNA-bd_sf"/>
</dbReference>
<feature type="domain" description="RNA polymerase sigma factor 70 region 4 type 2" evidence="7">
    <location>
        <begin position="124"/>
        <end position="175"/>
    </location>
</feature>
<dbReference type="InterPro" id="IPR014284">
    <property type="entry name" value="RNA_pol_sigma-70_dom"/>
</dbReference>
<keyword evidence="9" id="KW-1185">Reference proteome</keyword>
<dbReference type="PANTHER" id="PTHR43133">
    <property type="entry name" value="RNA POLYMERASE ECF-TYPE SIGMA FACTO"/>
    <property type="match status" value="1"/>
</dbReference>
<dbReference type="NCBIfam" id="TIGR02937">
    <property type="entry name" value="sigma70-ECF"/>
    <property type="match status" value="1"/>
</dbReference>
<feature type="domain" description="RNA polymerase sigma-70 region 2" evidence="6">
    <location>
        <begin position="21"/>
        <end position="87"/>
    </location>
</feature>